<dbReference type="Proteomes" id="UP000785679">
    <property type="component" value="Unassembled WGS sequence"/>
</dbReference>
<accession>A0A8J8SZI0</accession>
<dbReference type="EMBL" id="RRYP01013725">
    <property type="protein sequence ID" value="TNV76370.1"/>
    <property type="molecule type" value="Genomic_DNA"/>
</dbReference>
<dbReference type="Pfam" id="PF03770">
    <property type="entry name" value="IPK"/>
    <property type="match status" value="1"/>
</dbReference>
<dbReference type="GO" id="GO:0016301">
    <property type="term" value="F:kinase activity"/>
    <property type="evidence" value="ECO:0007669"/>
    <property type="project" value="UniProtKB-KW"/>
</dbReference>
<organism evidence="6 7">
    <name type="scientific">Halteria grandinella</name>
    <dbReference type="NCBI Taxonomy" id="5974"/>
    <lineage>
        <taxon>Eukaryota</taxon>
        <taxon>Sar</taxon>
        <taxon>Alveolata</taxon>
        <taxon>Ciliophora</taxon>
        <taxon>Intramacronucleata</taxon>
        <taxon>Spirotrichea</taxon>
        <taxon>Stichotrichia</taxon>
        <taxon>Sporadotrichida</taxon>
        <taxon>Halteriidae</taxon>
        <taxon>Halteria</taxon>
    </lineage>
</organism>
<proteinExistence type="inferred from homology"/>
<dbReference type="SUPFAM" id="SSF56104">
    <property type="entry name" value="SAICAR synthase-like"/>
    <property type="match status" value="1"/>
</dbReference>
<dbReference type="GO" id="GO:0005737">
    <property type="term" value="C:cytoplasm"/>
    <property type="evidence" value="ECO:0007669"/>
    <property type="project" value="TreeGrafter"/>
</dbReference>
<dbReference type="GO" id="GO:0005634">
    <property type="term" value="C:nucleus"/>
    <property type="evidence" value="ECO:0007669"/>
    <property type="project" value="TreeGrafter"/>
</dbReference>
<evidence type="ECO:0000256" key="2">
    <source>
        <dbReference type="ARBA" id="ARBA00022679"/>
    </source>
</evidence>
<feature type="compositionally biased region" description="Basic and acidic residues" evidence="5">
    <location>
        <begin position="1"/>
        <end position="10"/>
    </location>
</feature>
<name>A0A8J8SZI0_HALGN</name>
<evidence type="ECO:0000313" key="6">
    <source>
        <dbReference type="EMBL" id="TNV76370.1"/>
    </source>
</evidence>
<evidence type="ECO:0000313" key="7">
    <source>
        <dbReference type="Proteomes" id="UP000785679"/>
    </source>
</evidence>
<comment type="caution">
    <text evidence="6">The sequence shown here is derived from an EMBL/GenBank/DDBJ whole genome shotgun (WGS) entry which is preliminary data.</text>
</comment>
<gene>
    <name evidence="6" type="ORF">FGO68_gene3879</name>
</gene>
<comment type="similarity">
    <text evidence="1 4">Belongs to the inositol phosphokinase (IPK) family.</text>
</comment>
<dbReference type="OrthoDB" id="309824at2759"/>
<evidence type="ECO:0000256" key="1">
    <source>
        <dbReference type="ARBA" id="ARBA00007374"/>
    </source>
</evidence>
<evidence type="ECO:0000256" key="5">
    <source>
        <dbReference type="SAM" id="MobiDB-lite"/>
    </source>
</evidence>
<sequence length="263" mass="29496">MESQAKEELVKSGIAGGHPERFQIDPELGDSVLSKVTNKYEVEAYDKIFTKDASDSRYEVNQIFHKCLPKYYGSFTNPESGETFIKLENLLQGRPNANILDLKMGTTSITVNTPPEMYNYANQKDAKTTSVTLGFRVTGYIIKDKEGKVIEKEIKPHGKALAEHIPGIISKVLSGNQQGSINQEALAFVTKRAIEMLDYFENHHSRMITGSSVLMIIDNVTKSYEMKIIDLSSSKDFEDLTKRDDGYILGLRSIIAFLQGLKE</sequence>
<reference evidence="6" key="1">
    <citation type="submission" date="2019-06" db="EMBL/GenBank/DDBJ databases">
        <authorList>
            <person name="Zheng W."/>
        </authorList>
    </citation>
    <scope>NUCLEOTIDE SEQUENCE</scope>
    <source>
        <strain evidence="6">QDHG01</strain>
    </source>
</reference>
<dbReference type="InterPro" id="IPR038286">
    <property type="entry name" value="IPK_sf"/>
</dbReference>
<dbReference type="PANTHER" id="PTHR12400">
    <property type="entry name" value="INOSITOL POLYPHOSPHATE KINASE"/>
    <property type="match status" value="1"/>
</dbReference>
<evidence type="ECO:0000256" key="3">
    <source>
        <dbReference type="ARBA" id="ARBA00022777"/>
    </source>
</evidence>
<keyword evidence="2 4" id="KW-0808">Transferase</keyword>
<keyword evidence="7" id="KW-1185">Reference proteome</keyword>
<dbReference type="Gene3D" id="3.30.470.160">
    <property type="entry name" value="Inositol polyphosphate kinase"/>
    <property type="match status" value="1"/>
</dbReference>
<dbReference type="EC" id="2.7.-.-" evidence="4"/>
<dbReference type="PANTHER" id="PTHR12400:SF21">
    <property type="entry name" value="KINASE"/>
    <property type="match status" value="1"/>
</dbReference>
<protein>
    <recommendedName>
        <fullName evidence="4">Kinase</fullName>
        <ecNumber evidence="4">2.7.-.-</ecNumber>
    </recommendedName>
</protein>
<dbReference type="GO" id="GO:0032958">
    <property type="term" value="P:inositol phosphate biosynthetic process"/>
    <property type="evidence" value="ECO:0007669"/>
    <property type="project" value="InterPro"/>
</dbReference>
<dbReference type="InterPro" id="IPR005522">
    <property type="entry name" value="IPK"/>
</dbReference>
<feature type="region of interest" description="Disordered" evidence="5">
    <location>
        <begin position="1"/>
        <end position="21"/>
    </location>
</feature>
<evidence type="ECO:0000256" key="4">
    <source>
        <dbReference type="RuleBase" id="RU363090"/>
    </source>
</evidence>
<keyword evidence="3 4" id="KW-0418">Kinase</keyword>
<dbReference type="AlphaFoldDB" id="A0A8J8SZI0"/>